<feature type="region of interest" description="Disordered" evidence="2">
    <location>
        <begin position="326"/>
        <end position="366"/>
    </location>
</feature>
<comment type="similarity">
    <text evidence="1">Belongs to the bacterial reverse transcriptase family.</text>
</comment>
<name>A0AAU9C5T0_9GAMM</name>
<proteinExistence type="inferred from homology"/>
<evidence type="ECO:0000259" key="3">
    <source>
        <dbReference type="PROSITE" id="PS50878"/>
    </source>
</evidence>
<organism evidence="4 5">
    <name type="scientific">Methylomarinovum caldicuralii</name>
    <dbReference type="NCBI Taxonomy" id="438856"/>
    <lineage>
        <taxon>Bacteria</taxon>
        <taxon>Pseudomonadati</taxon>
        <taxon>Pseudomonadota</taxon>
        <taxon>Gammaproteobacteria</taxon>
        <taxon>Methylococcales</taxon>
        <taxon>Methylothermaceae</taxon>
        <taxon>Methylomarinovum</taxon>
    </lineage>
</organism>
<gene>
    <name evidence="4" type="ORF">MIT9_P2206</name>
</gene>
<dbReference type="PANTHER" id="PTHR34047">
    <property type="entry name" value="NUCLEAR INTRON MATURASE 1, MITOCHONDRIAL-RELATED"/>
    <property type="match status" value="1"/>
</dbReference>
<keyword evidence="5" id="KW-1185">Reference proteome</keyword>
<dbReference type="Pfam" id="PF00078">
    <property type="entry name" value="RVT_1"/>
    <property type="match status" value="1"/>
</dbReference>
<dbReference type="InterPro" id="IPR030931">
    <property type="entry name" value="Group_II_RT_mat"/>
</dbReference>
<dbReference type="AlphaFoldDB" id="A0AAU9C5T0"/>
<dbReference type="InterPro" id="IPR051083">
    <property type="entry name" value="GrpII_Intron_Splice-Mob/Def"/>
</dbReference>
<reference evidence="5" key="1">
    <citation type="journal article" date="2024" name="Int. J. Syst. Evol. Microbiol.">
        <title>Methylomarinovum tepidoasis sp. nov., a moderately thermophilic methanotroph of the family Methylothermaceae isolated from a deep-sea hydrothermal field.</title>
        <authorList>
            <person name="Hirayama H."/>
            <person name="Takaki Y."/>
            <person name="Abe M."/>
            <person name="Miyazaki M."/>
            <person name="Uematsu K."/>
            <person name="Matsui Y."/>
            <person name="Takai K."/>
        </authorList>
    </citation>
    <scope>NUCLEOTIDE SEQUENCE [LARGE SCALE GENOMIC DNA]</scope>
    <source>
        <strain evidence="5">IT-9</strain>
    </source>
</reference>
<dbReference type="InterPro" id="IPR000477">
    <property type="entry name" value="RT_dom"/>
</dbReference>
<keyword evidence="4" id="KW-0808">Transferase</keyword>
<dbReference type="PROSITE" id="PS50878">
    <property type="entry name" value="RT_POL"/>
    <property type="match status" value="1"/>
</dbReference>
<dbReference type="EMBL" id="AP024714">
    <property type="protein sequence ID" value="BCX82620.1"/>
    <property type="molecule type" value="Genomic_DNA"/>
</dbReference>
<evidence type="ECO:0000313" key="4">
    <source>
        <dbReference type="EMBL" id="BCX82620.1"/>
    </source>
</evidence>
<accession>A0AAU9C5T0</accession>
<evidence type="ECO:0000313" key="5">
    <source>
        <dbReference type="Proteomes" id="UP001321825"/>
    </source>
</evidence>
<evidence type="ECO:0000256" key="1">
    <source>
        <dbReference type="ARBA" id="ARBA00034120"/>
    </source>
</evidence>
<keyword evidence="4" id="KW-0695">RNA-directed DNA polymerase</keyword>
<dbReference type="SUPFAM" id="SSF56672">
    <property type="entry name" value="DNA/RNA polymerases"/>
    <property type="match status" value="1"/>
</dbReference>
<dbReference type="CDD" id="cd01651">
    <property type="entry name" value="RT_G2_intron"/>
    <property type="match status" value="1"/>
</dbReference>
<feature type="region of interest" description="Disordered" evidence="2">
    <location>
        <begin position="455"/>
        <end position="475"/>
    </location>
</feature>
<dbReference type="InterPro" id="IPR043502">
    <property type="entry name" value="DNA/RNA_pol_sf"/>
</dbReference>
<feature type="domain" description="Reverse transcriptase" evidence="3">
    <location>
        <begin position="75"/>
        <end position="317"/>
    </location>
</feature>
<protein>
    <submittedName>
        <fullName evidence="4">RNA-directed DNA polymerase</fullName>
        <ecNumber evidence="4">2.7.7.49</ecNumber>
    </submittedName>
</protein>
<dbReference type="Proteomes" id="UP001321825">
    <property type="component" value="Chromosome"/>
</dbReference>
<keyword evidence="4" id="KW-0548">Nucleotidyltransferase</keyword>
<dbReference type="GO" id="GO:0003964">
    <property type="term" value="F:RNA-directed DNA polymerase activity"/>
    <property type="evidence" value="ECO:0007669"/>
    <property type="project" value="UniProtKB-KW"/>
</dbReference>
<dbReference type="NCBIfam" id="TIGR04416">
    <property type="entry name" value="group_II_RT_mat"/>
    <property type="match status" value="1"/>
</dbReference>
<dbReference type="KEGG" id="mcau:MIT9_P2206"/>
<sequence>MAGTSSQENISTRQRKLVELARIEPKLELTTIAHHIDVVWLEEAWRRTRKDGAAGVDGVTASQYAAALEENLTRLLERFKTGRYRAPAVRRVHLPKPGTGKTRPIGIPTLEDKVLQRAVLMALEPIFEQDFLDCAYGFRPGRSAHQALERLWGGLMAMGGGWVIDLDIQNFFDDVDRDRLRNFLGQRVRDGVICRVIGKWLNAGVMEGGQLHYPEQGTPQGGVISPLLANLYLHHVLDLWFEQTVKPRLQGSAFEVRFADDAVLVFKREEDARRVLAVLGKRLAKYGLRLHPDKTRLLDFRKPGRKGQSFQYPGFTHYWGRSRERALGRQTQDRPSPAQPLPAGDQPLVPDAPPLAGCRPTSGPEPQTQGALCLLWDRRQQPIAGPLPVRGQTALVQMVVPPQPGTDELGPFWAAVQTIPTPPTARGSRNCPLRSDAIVRGAGCLNRARPDLWEPRVSNRPRSPGRSCQVPEDSGECGPWKDLIWT</sequence>
<evidence type="ECO:0000256" key="2">
    <source>
        <dbReference type="SAM" id="MobiDB-lite"/>
    </source>
</evidence>
<dbReference type="EC" id="2.7.7.49" evidence="4"/>
<dbReference type="PANTHER" id="PTHR34047:SF8">
    <property type="entry name" value="PROTEIN YKFC"/>
    <property type="match status" value="1"/>
</dbReference>